<evidence type="ECO:0000259" key="5">
    <source>
        <dbReference type="Pfam" id="PF04101"/>
    </source>
</evidence>
<evidence type="ECO:0000256" key="2">
    <source>
        <dbReference type="ARBA" id="ARBA00006962"/>
    </source>
</evidence>
<dbReference type="SUPFAM" id="SSF53756">
    <property type="entry name" value="UDP-Glycosyltransferase/glycogen phosphorylase"/>
    <property type="match status" value="1"/>
</dbReference>
<keyword evidence="8" id="KW-1185">Reference proteome</keyword>
<dbReference type="KEGG" id="csci:HDCHBGLK_02421"/>
<comment type="subcellular location">
    <subcellularLocation>
        <location evidence="1">Membrane</location>
    </subcellularLocation>
</comment>
<dbReference type="GO" id="GO:0009247">
    <property type="term" value="P:glycolipid biosynthetic process"/>
    <property type="evidence" value="ECO:0007669"/>
    <property type="project" value="InterPro"/>
</dbReference>
<dbReference type="OrthoDB" id="9815663at2"/>
<dbReference type="GO" id="GO:0016020">
    <property type="term" value="C:membrane"/>
    <property type="evidence" value="ECO:0007669"/>
    <property type="project" value="UniProtKB-SubCell"/>
</dbReference>
<name>A0A494WSK9_CLOS5</name>
<dbReference type="EC" id="2.4.1.315" evidence="7"/>
<reference evidence="7 8" key="1">
    <citation type="journal article" date="2019" name="Appl. Environ. Microbiol.">
        <title>Clostridium scindens ATCC 35704: integration of nutritional requirements, the complete genome sequence, and global transcriptional responses to bile acids.</title>
        <authorList>
            <person name="Devendran S."/>
            <person name="Shrestha R."/>
            <person name="Alves J.M.P."/>
            <person name="Wolf P.G."/>
            <person name="Ly L."/>
            <person name="Hernandez A.G."/>
            <person name="Mendez-Garcia C."/>
            <person name="Inboden A."/>
            <person name="Wiley J."/>
            <person name="Paul O."/>
            <person name="Allen A."/>
            <person name="Springer E."/>
            <person name="Wright C.L."/>
            <person name="Fields C.J."/>
            <person name="Daniel S.L."/>
            <person name="Ridlon J.M."/>
        </authorList>
    </citation>
    <scope>NUCLEOTIDE SEQUENCE [LARGE SCALE GENOMIC DNA]</scope>
    <source>
        <strain evidence="7 8">ATCC 35704</strain>
    </source>
</reference>
<dbReference type="RefSeq" id="WP_050755133.1">
    <property type="nucleotide sequence ID" value="NZ_CP036170.1"/>
</dbReference>
<evidence type="ECO:0000256" key="1">
    <source>
        <dbReference type="ARBA" id="ARBA00004370"/>
    </source>
</evidence>
<organism evidence="7 8">
    <name type="scientific">Clostridium scindens (strain ATCC 35704 / DSM 5676 / VPI 13733 / 19)</name>
    <dbReference type="NCBI Taxonomy" id="411468"/>
    <lineage>
        <taxon>Bacteria</taxon>
        <taxon>Bacillati</taxon>
        <taxon>Bacillota</taxon>
        <taxon>Clostridia</taxon>
        <taxon>Lachnospirales</taxon>
        <taxon>Lachnospiraceae</taxon>
    </lineage>
</organism>
<dbReference type="EMBL" id="CP036170">
    <property type="protein sequence ID" value="QBF75013.1"/>
    <property type="molecule type" value="Genomic_DNA"/>
</dbReference>
<dbReference type="Proteomes" id="UP000289664">
    <property type="component" value="Chromosome"/>
</dbReference>
<evidence type="ECO:0000256" key="4">
    <source>
        <dbReference type="ARBA" id="ARBA00022679"/>
    </source>
</evidence>
<dbReference type="Pfam" id="PF06925">
    <property type="entry name" value="MGDG_synth"/>
    <property type="match status" value="1"/>
</dbReference>
<accession>A0A494WSK9</accession>
<dbReference type="InterPro" id="IPR050519">
    <property type="entry name" value="Glycosyltransf_28_UgtP"/>
</dbReference>
<dbReference type="PANTHER" id="PTHR43025:SF3">
    <property type="entry name" value="MONOGALACTOSYLDIACYLGLYCEROL SYNTHASE 1, CHLOROPLASTIC"/>
    <property type="match status" value="1"/>
</dbReference>
<dbReference type="PANTHER" id="PTHR43025">
    <property type="entry name" value="MONOGALACTOSYLDIACYLGLYCEROL SYNTHASE"/>
    <property type="match status" value="1"/>
</dbReference>
<proteinExistence type="inferred from homology"/>
<sequence>MKKEWGRNMNVLILSSQFGMGHQMAAKAIGEEILKLDKDANVIELDLLRYYYPKASRYIFRLFQMMVEHCYGIYNLVYKTTGKLKVDLKPMGINLYRKLEKLMEDHYPDMIVCTLPLCAKSIASYMERTGKHIPLVTCITDISIHPEWITPQADAYLAPTKEVKENLVRNGASPEQIFVTGIPVRQQFLGEVPMRDKGQKKILIMGGGLGIIPNLDRLMQVIHRMPGITATVITGKNRKAYEAFQGRYEDIEVLGYTENISKYMKEADLVITKAGGITLFELIHCQVPLFVIHPFLEQEVNNARYAQNMGIAKVIWNKSSDFPGILEKFLSDGRQWEQMAENISKAKDEIMEWSLDDAMNTVMERMAA</sequence>
<dbReference type="Gene3D" id="3.40.50.2000">
    <property type="entry name" value="Glycogen Phosphorylase B"/>
    <property type="match status" value="2"/>
</dbReference>
<protein>
    <submittedName>
        <fullName evidence="7">Processive diacylglycerol beta-glucosyltransferase</fullName>
        <ecNumber evidence="7">2.4.1.315</ecNumber>
    </submittedName>
</protein>
<dbReference type="InterPro" id="IPR007235">
    <property type="entry name" value="Glyco_trans_28_C"/>
</dbReference>
<dbReference type="InterPro" id="IPR009695">
    <property type="entry name" value="Diacylglyc_glucosyltr_N"/>
</dbReference>
<dbReference type="GeneID" id="62696619"/>
<gene>
    <name evidence="7" type="primary">ugtP</name>
    <name evidence="7" type="ORF">HDCHBGLK_02421</name>
</gene>
<dbReference type="GO" id="GO:0016758">
    <property type="term" value="F:hexosyltransferase activity"/>
    <property type="evidence" value="ECO:0007669"/>
    <property type="project" value="InterPro"/>
</dbReference>
<feature type="domain" description="Glycosyl transferase family 28 C-terminal" evidence="5">
    <location>
        <begin position="231"/>
        <end position="345"/>
    </location>
</feature>
<comment type="similarity">
    <text evidence="2">Belongs to the glycosyltransferase 28 family.</text>
</comment>
<keyword evidence="3 7" id="KW-0328">Glycosyltransferase</keyword>
<evidence type="ECO:0000259" key="6">
    <source>
        <dbReference type="Pfam" id="PF06925"/>
    </source>
</evidence>
<evidence type="ECO:0000313" key="8">
    <source>
        <dbReference type="Proteomes" id="UP000289664"/>
    </source>
</evidence>
<keyword evidence="4 7" id="KW-0808">Transferase</keyword>
<dbReference type="AlphaFoldDB" id="A0A494WSK9"/>
<feature type="domain" description="Diacylglycerol glucosyltransferase N-terminal" evidence="6">
    <location>
        <begin position="22"/>
        <end position="184"/>
    </location>
</feature>
<evidence type="ECO:0000256" key="3">
    <source>
        <dbReference type="ARBA" id="ARBA00022676"/>
    </source>
</evidence>
<dbReference type="Pfam" id="PF04101">
    <property type="entry name" value="Glyco_tran_28_C"/>
    <property type="match status" value="1"/>
</dbReference>
<evidence type="ECO:0000313" key="7">
    <source>
        <dbReference type="EMBL" id="QBF75013.1"/>
    </source>
</evidence>